<dbReference type="Gene3D" id="3.50.50.60">
    <property type="entry name" value="FAD/NAD(P)-binding domain"/>
    <property type="match status" value="1"/>
</dbReference>
<feature type="domain" description="RsdA/BaiN/AoA(So)-like insert" evidence="5">
    <location>
        <begin position="190"/>
        <end position="339"/>
    </location>
</feature>
<evidence type="ECO:0000256" key="3">
    <source>
        <dbReference type="ARBA" id="ARBA00022827"/>
    </source>
</evidence>
<dbReference type="SUPFAM" id="SSF51905">
    <property type="entry name" value="FAD/NAD(P)-binding domain"/>
    <property type="match status" value="1"/>
</dbReference>
<evidence type="ECO:0000256" key="2">
    <source>
        <dbReference type="ARBA" id="ARBA00022630"/>
    </source>
</evidence>
<dbReference type="InterPro" id="IPR022460">
    <property type="entry name" value="Flavoprotein_PP4765"/>
</dbReference>
<evidence type="ECO:0000256" key="1">
    <source>
        <dbReference type="ARBA" id="ARBA00001974"/>
    </source>
</evidence>
<dbReference type="OrthoDB" id="5288829at2"/>
<organism evidence="6 7">
    <name type="scientific">Rhodoblastus acidophilus</name>
    <name type="common">Rhodopseudomonas acidophila</name>
    <dbReference type="NCBI Taxonomy" id="1074"/>
    <lineage>
        <taxon>Bacteria</taxon>
        <taxon>Pseudomonadati</taxon>
        <taxon>Pseudomonadota</taxon>
        <taxon>Alphaproteobacteria</taxon>
        <taxon>Hyphomicrobiales</taxon>
        <taxon>Rhodoblastaceae</taxon>
        <taxon>Rhodoblastus</taxon>
    </lineage>
</organism>
<dbReference type="NCBIfam" id="TIGR00275">
    <property type="entry name" value="aminoacetone oxidase family FAD-binding enzyme"/>
    <property type="match status" value="1"/>
</dbReference>
<dbReference type="Pfam" id="PF03486">
    <property type="entry name" value="HI0933_like"/>
    <property type="match status" value="1"/>
</dbReference>
<keyword evidence="2" id="KW-0285">Flavoprotein</keyword>
<dbReference type="InterPro" id="IPR055178">
    <property type="entry name" value="RsdA/BaiN/AoA(So)-like_dom"/>
</dbReference>
<reference evidence="7" key="1">
    <citation type="submission" date="2017-06" db="EMBL/GenBank/DDBJ databases">
        <authorList>
            <person name="Varghese N."/>
            <person name="Submissions S."/>
        </authorList>
    </citation>
    <scope>NUCLEOTIDE SEQUENCE [LARGE SCALE GENOMIC DNA]</scope>
    <source>
        <strain evidence="7">DSM 137</strain>
    </source>
</reference>
<proteinExistence type="predicted"/>
<protein>
    <recommendedName>
        <fullName evidence="8">TIGR03862 family flavoprotein</fullName>
    </recommendedName>
</protein>
<gene>
    <name evidence="6" type="ORF">SAMN06265338_1124</name>
</gene>
<name>A0A212S454_RHOAC</name>
<dbReference type="PANTHER" id="PTHR42887">
    <property type="entry name" value="OS12G0638800 PROTEIN"/>
    <property type="match status" value="1"/>
</dbReference>
<dbReference type="Pfam" id="PF22780">
    <property type="entry name" value="HI0933_like_1st"/>
    <property type="match status" value="1"/>
</dbReference>
<comment type="cofactor">
    <cofactor evidence="1">
        <name>FAD</name>
        <dbReference type="ChEBI" id="CHEBI:57692"/>
    </cofactor>
</comment>
<dbReference type="SUPFAM" id="SSF160996">
    <property type="entry name" value="HI0933 insert domain-like"/>
    <property type="match status" value="1"/>
</dbReference>
<dbReference type="PANTHER" id="PTHR42887:SF1">
    <property type="entry name" value="BLR3961 PROTEIN"/>
    <property type="match status" value="1"/>
</dbReference>
<evidence type="ECO:0000313" key="7">
    <source>
        <dbReference type="Proteomes" id="UP000198418"/>
    </source>
</evidence>
<dbReference type="EMBL" id="FYDG01000012">
    <property type="protein sequence ID" value="SNB79803.1"/>
    <property type="molecule type" value="Genomic_DNA"/>
</dbReference>
<dbReference type="InterPro" id="IPR004792">
    <property type="entry name" value="BaiN-like"/>
</dbReference>
<dbReference type="InterPro" id="IPR036188">
    <property type="entry name" value="FAD/NAD-bd_sf"/>
</dbReference>
<accession>A0A212S454</accession>
<dbReference type="NCBIfam" id="TIGR03862">
    <property type="entry name" value="flavo_PP4765"/>
    <property type="match status" value="1"/>
</dbReference>
<feature type="domain" description="RsdA/BaiN/AoA(So)-like Rossmann fold-like" evidence="4">
    <location>
        <begin position="4"/>
        <end position="390"/>
    </location>
</feature>
<sequence>MRKTAVVIGAGPAGLSAAECLAEAGVKVHVYERTSSPARKFLMAGRGGLNVTHSEDIGKFISRYGEAAERIAPFLREFGPERLRAWCAGLGQETFVGSSGKVFPKSFKSSPLLRAWLRRLAELDVEFHLRHRFERFDGQQACFENLEGFTVAQADAFVLALGGASWPRLGADGGWVEPLRAMGLNSTPLRPANSGFVIPWSEQVSGKFAGQPLKNIRLLLGELSVRGECVVTRNGLEGGAVYAVSRQLAGIVEAGQTPDVRLDLKPDVPVEKLAAKLSRPRGKASLSNFLRKAAGLPPAAIALLRETGALPADPHELAQRIKAAPLDVRGVGGLDRAISTAGGVMWEGLDDTLMAKAFPGLFVAGEMLDWDAPTGGYLLTACFATGRAAGLAAAQWLRNSESR</sequence>
<keyword evidence="7" id="KW-1185">Reference proteome</keyword>
<dbReference type="Gene3D" id="2.40.30.10">
    <property type="entry name" value="Translation factors"/>
    <property type="match status" value="1"/>
</dbReference>
<dbReference type="Proteomes" id="UP000198418">
    <property type="component" value="Unassembled WGS sequence"/>
</dbReference>
<dbReference type="RefSeq" id="WP_088521872.1">
    <property type="nucleotide sequence ID" value="NZ_FYDG01000012.1"/>
</dbReference>
<dbReference type="InterPro" id="IPR057661">
    <property type="entry name" value="RsdA/BaiN/AoA(So)_Rossmann"/>
</dbReference>
<evidence type="ECO:0000313" key="6">
    <source>
        <dbReference type="EMBL" id="SNB79803.1"/>
    </source>
</evidence>
<evidence type="ECO:0000259" key="4">
    <source>
        <dbReference type="Pfam" id="PF03486"/>
    </source>
</evidence>
<evidence type="ECO:0000259" key="5">
    <source>
        <dbReference type="Pfam" id="PF22780"/>
    </source>
</evidence>
<dbReference type="Gene3D" id="1.10.8.260">
    <property type="entry name" value="HI0933 insert domain-like"/>
    <property type="match status" value="1"/>
</dbReference>
<keyword evidence="3" id="KW-0274">FAD</keyword>
<dbReference type="InterPro" id="IPR023166">
    <property type="entry name" value="BaiN-like_dom_sf"/>
</dbReference>
<dbReference type="AlphaFoldDB" id="A0A212S454"/>
<evidence type="ECO:0008006" key="8">
    <source>
        <dbReference type="Google" id="ProtNLM"/>
    </source>
</evidence>